<dbReference type="Gene3D" id="1.20.144.10">
    <property type="entry name" value="Phosphatidic acid phosphatase type 2/haloperoxidase"/>
    <property type="match status" value="1"/>
</dbReference>
<evidence type="ECO:0000256" key="1">
    <source>
        <dbReference type="SAM" id="Phobius"/>
    </source>
</evidence>
<dbReference type="RefSeq" id="WP_252768511.1">
    <property type="nucleotide sequence ID" value="NZ_JAMXMC010000002.1"/>
</dbReference>
<keyword evidence="1" id="KW-0472">Membrane</keyword>
<feature type="transmembrane region" description="Helical" evidence="1">
    <location>
        <begin position="195"/>
        <end position="213"/>
    </location>
</feature>
<feature type="transmembrane region" description="Helical" evidence="1">
    <location>
        <begin position="23"/>
        <end position="44"/>
    </location>
</feature>
<keyword evidence="1" id="KW-0812">Transmembrane</keyword>
<gene>
    <name evidence="3" type="ORF">M0L44_04755</name>
</gene>
<sequence>MPRPPQALRQVAGHAWARLRPQFWFKTFGITGFTTAFFIAYIHLMKHPGGPVTTVPQIWLDDWIPFNPAALPVYLSLWVYLSLPASLMTRRREIIGFGWRMAIVCLIGLLVFWQWPNAVPPSHIDWARYPGMAFLKGVDAAGNACPSLHVATAVFAGYWLHHQLPELGLGRTARGCNALWCLAICYSTMATRQHVAIDVLAGSALGLGVAWLTHPVRRQAGQRHSSGAARTPASP</sequence>
<protein>
    <submittedName>
        <fullName evidence="3">Phosphatase PAP2 family protein</fullName>
    </submittedName>
</protein>
<feature type="domain" description="Inositolphosphotransferase Aur1/Ipt1" evidence="2">
    <location>
        <begin position="88"/>
        <end position="211"/>
    </location>
</feature>
<feature type="transmembrane region" description="Helical" evidence="1">
    <location>
        <begin position="95"/>
        <end position="115"/>
    </location>
</feature>
<dbReference type="Pfam" id="PF14378">
    <property type="entry name" value="PAP2_3"/>
    <property type="match status" value="1"/>
</dbReference>
<name>A0ABT1BII9_9BURK</name>
<dbReference type="EMBL" id="JAMXMC010000002">
    <property type="protein sequence ID" value="MCO5976038.1"/>
    <property type="molecule type" value="Genomic_DNA"/>
</dbReference>
<organism evidence="3 4">
    <name type="scientific">Ideonella oryzae</name>
    <dbReference type="NCBI Taxonomy" id="2937441"/>
    <lineage>
        <taxon>Bacteria</taxon>
        <taxon>Pseudomonadati</taxon>
        <taxon>Pseudomonadota</taxon>
        <taxon>Betaproteobacteria</taxon>
        <taxon>Burkholderiales</taxon>
        <taxon>Sphaerotilaceae</taxon>
        <taxon>Ideonella</taxon>
    </lineage>
</organism>
<proteinExistence type="predicted"/>
<evidence type="ECO:0000313" key="3">
    <source>
        <dbReference type="EMBL" id="MCO5976038.1"/>
    </source>
</evidence>
<comment type="caution">
    <text evidence="3">The sequence shown here is derived from an EMBL/GenBank/DDBJ whole genome shotgun (WGS) entry which is preliminary data.</text>
</comment>
<keyword evidence="4" id="KW-1185">Reference proteome</keyword>
<dbReference type="Proteomes" id="UP001204851">
    <property type="component" value="Unassembled WGS sequence"/>
</dbReference>
<keyword evidence="1" id="KW-1133">Transmembrane helix</keyword>
<reference evidence="3 4" key="1">
    <citation type="submission" date="2022-06" db="EMBL/GenBank/DDBJ databases">
        <title>Ideonella sp. NS12-5 Genome sequencing and assembly.</title>
        <authorList>
            <person name="Jung Y."/>
        </authorList>
    </citation>
    <scope>NUCLEOTIDE SEQUENCE [LARGE SCALE GENOMIC DNA]</scope>
    <source>
        <strain evidence="3 4">NS12-5</strain>
    </source>
</reference>
<feature type="transmembrane region" description="Helical" evidence="1">
    <location>
        <begin position="64"/>
        <end position="83"/>
    </location>
</feature>
<evidence type="ECO:0000313" key="4">
    <source>
        <dbReference type="Proteomes" id="UP001204851"/>
    </source>
</evidence>
<dbReference type="InterPro" id="IPR026841">
    <property type="entry name" value="Aur1/Ipt1"/>
</dbReference>
<accession>A0ABT1BII9</accession>
<evidence type="ECO:0000259" key="2">
    <source>
        <dbReference type="Pfam" id="PF14378"/>
    </source>
</evidence>